<proteinExistence type="predicted"/>
<dbReference type="PATRIC" id="fig|480.237.peg.1155"/>
<feature type="domain" description="DUF4376" evidence="1">
    <location>
        <begin position="62"/>
        <end position="167"/>
    </location>
</feature>
<evidence type="ECO:0000259" key="1">
    <source>
        <dbReference type="Pfam" id="PF14301"/>
    </source>
</evidence>
<name>A0A198UMJ4_MORCA</name>
<accession>A0A198UMJ4</accession>
<dbReference type="AlphaFoldDB" id="A0A198UMJ4"/>
<protein>
    <recommendedName>
        <fullName evidence="1">DUF4376 domain-containing protein</fullName>
    </recommendedName>
</protein>
<dbReference type="RefSeq" id="WP_081261591.1">
    <property type="nucleotide sequence ID" value="NZ_LXHB01000049.1"/>
</dbReference>
<dbReference type="InterPro" id="IPR025484">
    <property type="entry name" value="DUF4376"/>
</dbReference>
<reference evidence="2 3" key="1">
    <citation type="journal article" date="2016" name="Genome Biol. Evol.">
        <title>Comparative Genomic Analyses of the Moraxella catarrhalis Serosensitive and Seroresistant Lineages Demonstrate Their Independent Evolution.</title>
        <authorList>
            <person name="Earl J.P."/>
            <person name="de Vries S.P."/>
            <person name="Ahmed A."/>
            <person name="Powell E."/>
            <person name="Schultz M.P."/>
            <person name="Hermans P.W."/>
            <person name="Hill D.J."/>
            <person name="Zhou Z."/>
            <person name="Constantinidou C.I."/>
            <person name="Hu F.Z."/>
            <person name="Bootsma H.J."/>
            <person name="Ehrlich G.D."/>
        </authorList>
    </citation>
    <scope>NUCLEOTIDE SEQUENCE [LARGE SCALE GENOMIC DNA]</scope>
    <source>
        <strain evidence="2 3">Z7542</strain>
    </source>
</reference>
<sequence>MFYIFDSLGKNIATCDFEPDREDLTSRGEIAIEYHETVNGELQLIDGEIKVIEVVQSLESKQTQVWEAIKQKRHSNTRGGVYIKSVDKWFHNDDSSRTQYLALQVLPNLPDNLMWKTMDNEFVPMTKDLLDEIAMTMLTEEQADFANAEKHRLAMMQADDPLNYDYSIGWSRTHGQ</sequence>
<evidence type="ECO:0000313" key="2">
    <source>
        <dbReference type="EMBL" id="OAU97576.1"/>
    </source>
</evidence>
<keyword evidence="3" id="KW-1185">Reference proteome</keyword>
<comment type="caution">
    <text evidence="2">The sequence shown here is derived from an EMBL/GenBank/DDBJ whole genome shotgun (WGS) entry which is preliminary data.</text>
</comment>
<dbReference type="Pfam" id="PF14301">
    <property type="entry name" value="DUF4376"/>
    <property type="match status" value="1"/>
</dbReference>
<gene>
    <name evidence="2" type="ORF">AO384_0612</name>
</gene>
<dbReference type="OrthoDB" id="5688457at2"/>
<organism evidence="2 3">
    <name type="scientific">Moraxella catarrhalis</name>
    <name type="common">Branhamella catarrhalis</name>
    <dbReference type="NCBI Taxonomy" id="480"/>
    <lineage>
        <taxon>Bacteria</taxon>
        <taxon>Pseudomonadati</taxon>
        <taxon>Pseudomonadota</taxon>
        <taxon>Gammaproteobacteria</taxon>
        <taxon>Moraxellales</taxon>
        <taxon>Moraxellaceae</taxon>
        <taxon>Moraxella</taxon>
    </lineage>
</organism>
<evidence type="ECO:0000313" key="3">
    <source>
        <dbReference type="Proteomes" id="UP000078228"/>
    </source>
</evidence>
<dbReference type="Proteomes" id="UP000078228">
    <property type="component" value="Unassembled WGS sequence"/>
</dbReference>
<dbReference type="EMBL" id="LXHC01000006">
    <property type="protein sequence ID" value="OAU97576.1"/>
    <property type="molecule type" value="Genomic_DNA"/>
</dbReference>